<evidence type="ECO:0000256" key="5">
    <source>
        <dbReference type="SAM" id="MobiDB-lite"/>
    </source>
</evidence>
<evidence type="ECO:0000256" key="2">
    <source>
        <dbReference type="ARBA" id="ARBA00022723"/>
    </source>
</evidence>
<evidence type="ECO:0000313" key="7">
    <source>
        <dbReference type="Proteomes" id="UP000766550"/>
    </source>
</evidence>
<dbReference type="PANTHER" id="PTHR33542">
    <property type="entry name" value="SIROHYDROCHLORIN FERROCHELATASE, CHLOROPLASTIC"/>
    <property type="match status" value="1"/>
</dbReference>
<dbReference type="InterPro" id="IPR050963">
    <property type="entry name" value="Sirohydro_Cobaltochel/CbiX"/>
</dbReference>
<dbReference type="Proteomes" id="UP000766550">
    <property type="component" value="Unassembled WGS sequence"/>
</dbReference>
<organism evidence="6 7">
    <name type="scientific">Haloarcula limicola</name>
    <dbReference type="NCBI Taxonomy" id="1429915"/>
    <lineage>
        <taxon>Archaea</taxon>
        <taxon>Methanobacteriati</taxon>
        <taxon>Methanobacteriota</taxon>
        <taxon>Stenosarchaea group</taxon>
        <taxon>Halobacteria</taxon>
        <taxon>Halobacteriales</taxon>
        <taxon>Haloarculaceae</taxon>
        <taxon>Haloarcula</taxon>
    </lineage>
</organism>
<dbReference type="EMBL" id="JAHQXF010000003">
    <property type="protein sequence ID" value="MBV0926071.1"/>
    <property type="molecule type" value="Genomic_DNA"/>
</dbReference>
<dbReference type="GO" id="GO:0009236">
    <property type="term" value="P:cobalamin biosynthetic process"/>
    <property type="evidence" value="ECO:0007669"/>
    <property type="project" value="UniProtKB-KW"/>
</dbReference>
<dbReference type="SUPFAM" id="SSF53800">
    <property type="entry name" value="Chelatase"/>
    <property type="match status" value="2"/>
</dbReference>
<dbReference type="GO" id="GO:0046872">
    <property type="term" value="F:metal ion binding"/>
    <property type="evidence" value="ECO:0007669"/>
    <property type="project" value="UniProtKB-KW"/>
</dbReference>
<keyword evidence="7" id="KW-1185">Reference proteome</keyword>
<feature type="compositionally biased region" description="Basic and acidic residues" evidence="5">
    <location>
        <begin position="226"/>
        <end position="236"/>
    </location>
</feature>
<dbReference type="PANTHER" id="PTHR33542:SF3">
    <property type="entry name" value="SIROHYDROCHLORIN FERROCHELATASE, CHLOROPLASTIC"/>
    <property type="match status" value="1"/>
</dbReference>
<keyword evidence="1" id="KW-0169">Cobalamin biosynthesis</keyword>
<keyword evidence="4" id="KW-0170">Cobalt</keyword>
<dbReference type="Pfam" id="PF01903">
    <property type="entry name" value="CbiX"/>
    <property type="match status" value="1"/>
</dbReference>
<dbReference type="OrthoDB" id="210934at2157"/>
<name>A0A8J7YCE3_9EURY</name>
<evidence type="ECO:0000313" key="6">
    <source>
        <dbReference type="EMBL" id="MBV0926071.1"/>
    </source>
</evidence>
<dbReference type="RefSeq" id="WP_162318729.1">
    <property type="nucleotide sequence ID" value="NZ_JAHQXF010000003.1"/>
</dbReference>
<evidence type="ECO:0000256" key="3">
    <source>
        <dbReference type="ARBA" id="ARBA00023239"/>
    </source>
</evidence>
<dbReference type="GO" id="GO:0016829">
    <property type="term" value="F:lyase activity"/>
    <property type="evidence" value="ECO:0007669"/>
    <property type="project" value="UniProtKB-KW"/>
</dbReference>
<accession>A0A8J7YCE3</accession>
<reference evidence="6 7" key="1">
    <citation type="submission" date="2021-06" db="EMBL/GenBank/DDBJ databases">
        <title>New haloarchaea isolates fom saline soil.</title>
        <authorList>
            <person name="Duran-Viseras A."/>
            <person name="Sanchez-Porro C.S."/>
            <person name="Ventosa A."/>
        </authorList>
    </citation>
    <scope>NUCLEOTIDE SEQUENCE [LARGE SCALE GENOMIC DNA]</scope>
    <source>
        <strain evidence="6 7">JCM 183640</strain>
    </source>
</reference>
<protein>
    <submittedName>
        <fullName evidence="6">Sirohydrochlorin chelatase</fullName>
    </submittedName>
</protein>
<gene>
    <name evidence="6" type="ORF">KTS45_17845</name>
</gene>
<evidence type="ECO:0000256" key="1">
    <source>
        <dbReference type="ARBA" id="ARBA00022573"/>
    </source>
</evidence>
<dbReference type="AlphaFoldDB" id="A0A8J7YCE3"/>
<comment type="caution">
    <text evidence="6">The sequence shown here is derived from an EMBL/GenBank/DDBJ whole genome shotgun (WGS) entry which is preliminary data.</text>
</comment>
<sequence>MTTESILLIGRGTEVTRAVLETHADRLAARTRVDAVDVAVYEREPRRELRETVEGLSAETVYAVPMCAAHTYDTVDEIPALLSHASGTVRYCEPVGQSPAITDALAERGAALVSPGEDASLVLVGFGSNSKPYNRQTVDYHAARLRDQSAYGAVLTCYLLQNPAVECVRYNLATPRAVAVPAFVAPSEITDDRIPAALELARGGLEYADPLGEHPRVTDAVHGEIEKQRALARDDSASTASVGARPTRTPRPVSTDGEGLSE</sequence>
<keyword evidence="2" id="KW-0479">Metal-binding</keyword>
<dbReference type="Gene3D" id="3.40.50.1400">
    <property type="match status" value="2"/>
</dbReference>
<feature type="region of interest" description="Disordered" evidence="5">
    <location>
        <begin position="226"/>
        <end position="262"/>
    </location>
</feature>
<dbReference type="InterPro" id="IPR002762">
    <property type="entry name" value="CbiX-like"/>
</dbReference>
<evidence type="ECO:0000256" key="4">
    <source>
        <dbReference type="ARBA" id="ARBA00023285"/>
    </source>
</evidence>
<keyword evidence="3" id="KW-0456">Lyase</keyword>
<proteinExistence type="predicted"/>